<dbReference type="KEGG" id="bcq:BCQ_1338"/>
<evidence type="ECO:0000313" key="2">
    <source>
        <dbReference type="EMBL" id="ACM11767.1"/>
    </source>
</evidence>
<reference evidence="2 3" key="1">
    <citation type="journal article" date="2009" name="J. Bacteriol.">
        <title>Complete genome sequence of the extremophilic Bacillus cereus strain Q1 with industrial applications.</title>
        <authorList>
            <person name="Xiong Z."/>
            <person name="Jiang Y."/>
            <person name="Qi D."/>
            <person name="Lu H."/>
            <person name="Yang F."/>
            <person name="Yang J."/>
            <person name="Chen L."/>
            <person name="Sun L."/>
            <person name="Xu X."/>
            <person name="Xue Y."/>
            <person name="Zhu Y."/>
            <person name="Jin Q."/>
        </authorList>
    </citation>
    <scope>NUCLEOTIDE SEQUENCE [LARGE SCALE GENOMIC DNA]</scope>
    <source>
        <strain evidence="2 3">Q1</strain>
    </source>
</reference>
<name>B9IU71_BACCQ</name>
<evidence type="ECO:0000256" key="1">
    <source>
        <dbReference type="SAM" id="Coils"/>
    </source>
</evidence>
<sequence length="321" mass="37786">MLDNNFNRELKSIIHYIVEYGIKNISFKMDSIDVLRDVNKGKEFISKVHLGFMKAQKLILQNLLLLGKKRSRVQEQIKELKRQKSEKKIIQKREQDLEIIKYKEKVLRKAADAIAWQLLNNDITVIRRLYKHIPPVEVFNSNVKHDMEEVESIFQNDNAIFPLINDLTSFIQIGDLLVREYNNPQLRLIELKEGKVNEEIGRLIGEYTESPCDRRLYFQLSEKDTKFHKQFKRYIKQEKRALDTTDIINSGMGKDEVTGLDIKIIDDVFYTKHFDDEISTMLEDVDKRNYSLKIIDECLIVGCITLQKYPCIKVLMDGKIL</sequence>
<evidence type="ECO:0000313" key="3">
    <source>
        <dbReference type="Proteomes" id="UP000000441"/>
    </source>
</evidence>
<feature type="coiled-coil region" evidence="1">
    <location>
        <begin position="63"/>
        <end position="93"/>
    </location>
</feature>
<accession>B9IU71</accession>
<proteinExistence type="predicted"/>
<dbReference type="HOGENOM" id="CLU_865096_0_0_9"/>
<organism evidence="2 3">
    <name type="scientific">Bacillus cereus (strain Q1)</name>
    <dbReference type="NCBI Taxonomy" id="361100"/>
    <lineage>
        <taxon>Bacteria</taxon>
        <taxon>Bacillati</taxon>
        <taxon>Bacillota</taxon>
        <taxon>Bacilli</taxon>
        <taxon>Bacillales</taxon>
        <taxon>Bacillaceae</taxon>
        <taxon>Bacillus</taxon>
        <taxon>Bacillus cereus group</taxon>
    </lineage>
</organism>
<protein>
    <submittedName>
        <fullName evidence="2">Uncharacterized protein</fullName>
    </submittedName>
</protein>
<dbReference type="EMBL" id="CP000227">
    <property type="protein sequence ID" value="ACM11767.1"/>
    <property type="molecule type" value="Genomic_DNA"/>
</dbReference>
<gene>
    <name evidence="2" type="primary">yhaQ</name>
    <name evidence="2" type="ordered locus">BCQ_1338</name>
</gene>
<dbReference type="AlphaFoldDB" id="B9IU71"/>
<dbReference type="Proteomes" id="UP000000441">
    <property type="component" value="Chromosome"/>
</dbReference>
<keyword evidence="1" id="KW-0175">Coiled coil</keyword>